<reference evidence="8" key="3">
    <citation type="submission" date="2016-07" db="EMBL/GenBank/DDBJ databases">
        <title>Evolution of pathogenesis and genome organization in the Tremellales.</title>
        <authorList>
            <person name="Cuomo C."/>
            <person name="Litvintseva A."/>
            <person name="Heitman J."/>
            <person name="Chen Y."/>
            <person name="Sun S."/>
            <person name="Springer D."/>
            <person name="Dromer F."/>
            <person name="Young S."/>
            <person name="Zeng Q."/>
            <person name="Chapman S."/>
            <person name="Gujja S."/>
            <person name="Saif S."/>
            <person name="Birren B."/>
        </authorList>
    </citation>
    <scope>NUCLEOTIDE SEQUENCE</scope>
    <source>
        <strain evidence="8">CBS 10737</strain>
    </source>
</reference>
<accession>A0A1B9HX59</accession>
<proteinExistence type="inferred from homology"/>
<feature type="binding site" evidence="6">
    <location>
        <position position="166"/>
    </location>
    <ligand>
        <name>FAD</name>
        <dbReference type="ChEBI" id="CHEBI:57692"/>
    </ligand>
</feature>
<evidence type="ECO:0000256" key="4">
    <source>
        <dbReference type="ARBA" id="ARBA00022827"/>
    </source>
</evidence>
<evidence type="ECO:0000256" key="2">
    <source>
        <dbReference type="ARBA" id="ARBA00006730"/>
    </source>
</evidence>
<dbReference type="GO" id="GO:0071949">
    <property type="term" value="F:FAD binding"/>
    <property type="evidence" value="ECO:0007669"/>
    <property type="project" value="InterPro"/>
</dbReference>
<reference evidence="9" key="2">
    <citation type="submission" date="2013-07" db="EMBL/GenBank/DDBJ databases">
        <authorList>
            <consortium name="The Broad Institute Genome Sequencing Platform"/>
            <person name="Cuomo C."/>
            <person name="Litvintseva A."/>
            <person name="Chen Y."/>
            <person name="Heitman J."/>
            <person name="Sun S."/>
            <person name="Springer D."/>
            <person name="Dromer F."/>
            <person name="Young S.K."/>
            <person name="Zeng Q."/>
            <person name="Gargeya S."/>
            <person name="Fitzgerald M."/>
            <person name="Abouelleil A."/>
            <person name="Alvarado L."/>
            <person name="Berlin A.M."/>
            <person name="Chapman S.B."/>
            <person name="Dewar J."/>
            <person name="Goldberg J."/>
            <person name="Griggs A."/>
            <person name="Gujja S."/>
            <person name="Hansen M."/>
            <person name="Howarth C."/>
            <person name="Imamovic A."/>
            <person name="Larimer J."/>
            <person name="McCowan C."/>
            <person name="Murphy C."/>
            <person name="Pearson M."/>
            <person name="Priest M."/>
            <person name="Roberts A."/>
            <person name="Saif S."/>
            <person name="Shea T."/>
            <person name="Sykes S."/>
            <person name="Wortman J."/>
            <person name="Nusbaum C."/>
            <person name="Birren B."/>
        </authorList>
    </citation>
    <scope>NUCLEOTIDE SEQUENCE</scope>
    <source>
        <strain evidence="9">CBS 10737</strain>
    </source>
</reference>
<organism evidence="8">
    <name type="scientific">Kwoniella pini CBS 10737</name>
    <dbReference type="NCBI Taxonomy" id="1296096"/>
    <lineage>
        <taxon>Eukaryota</taxon>
        <taxon>Fungi</taxon>
        <taxon>Dikarya</taxon>
        <taxon>Basidiomycota</taxon>
        <taxon>Agaricomycotina</taxon>
        <taxon>Tremellomycetes</taxon>
        <taxon>Tremellales</taxon>
        <taxon>Cryptococcaceae</taxon>
        <taxon>Kwoniella</taxon>
    </lineage>
</organism>
<sequence length="384" mass="43253">MGKESHKQRYDAVVLGCGVLGLSIANELVKKGLKVVVVGKDLPEDIHSTGFASPWAGANWHSFAQNAKERKRDEITFKEFAKLSKEVPELCERRPYFYYWKEKGKWKIPWYKDLVFGYRDLSSDEVPKPFLYGVTYEAYTLNTPLYLQHLAKNLRKQGIPISRERVSSLEEVFNLPLIGKVNLVINATGLGSKSLLGVEDLKVFPAKGQTILVEASNVKNCYGIEDEHFIKNQKVYIIPRPGNKKNNQNHVILGGCYLPNDWSLNINKEIAKNILKDCYELCPLLDNNNGKGSINDIKILSHNVGLRPVREGGLRLELEDIIINKSEKENNLLLPLKGREKERKVSVIHAYGIGPAGYQSSLGIAKEAGALVDEWLKKGNKARL</sequence>
<evidence type="ECO:0000256" key="3">
    <source>
        <dbReference type="ARBA" id="ARBA00022630"/>
    </source>
</evidence>
<feature type="binding site" evidence="6">
    <location>
        <position position="307"/>
    </location>
    <ligand>
        <name>D-dopa</name>
        <dbReference type="ChEBI" id="CHEBI:149689"/>
    </ligand>
</feature>
<comment type="similarity">
    <text evidence="2">Belongs to the DAMOX/DASOX family.</text>
</comment>
<dbReference type="Gene3D" id="3.30.9.10">
    <property type="entry name" value="D-Amino Acid Oxidase, subunit A, domain 2"/>
    <property type="match status" value="1"/>
</dbReference>
<evidence type="ECO:0000313" key="10">
    <source>
        <dbReference type="Proteomes" id="UP000094020"/>
    </source>
</evidence>
<dbReference type="KEGG" id="kpin:30174070"/>
<feature type="domain" description="FAD dependent oxidoreductase" evidence="7">
    <location>
        <begin position="11"/>
        <end position="369"/>
    </location>
</feature>
<gene>
    <name evidence="8" type="ORF">I206_05701</name>
    <name evidence="9" type="ORF">I206_107375</name>
</gene>
<keyword evidence="5" id="KW-0560">Oxidoreductase</keyword>
<dbReference type="GO" id="GO:0003884">
    <property type="term" value="F:D-amino-acid oxidase activity"/>
    <property type="evidence" value="ECO:0007669"/>
    <property type="project" value="InterPro"/>
</dbReference>
<evidence type="ECO:0000313" key="8">
    <source>
        <dbReference type="EMBL" id="OCF47841.1"/>
    </source>
</evidence>
<protein>
    <submittedName>
        <fullName evidence="8">D-amino-acid oxidase</fullName>
    </submittedName>
</protein>
<dbReference type="STRING" id="1296096.A0A1B9HX59"/>
<reference evidence="9" key="4">
    <citation type="submission" date="2024-02" db="EMBL/GenBank/DDBJ databases">
        <title>Comparative genomics of Cryptococcus and Kwoniella reveals pathogenesis evolution and contrasting modes of karyotype evolution via chromosome fusion or intercentromeric recombination.</title>
        <authorList>
            <person name="Coelho M.A."/>
            <person name="David-Palma M."/>
            <person name="Shea T."/>
            <person name="Bowers K."/>
            <person name="McGinley-Smith S."/>
            <person name="Mohammad A.W."/>
            <person name="Gnirke A."/>
            <person name="Yurkov A.M."/>
            <person name="Nowrousian M."/>
            <person name="Sun S."/>
            <person name="Cuomo C.A."/>
            <person name="Heitman J."/>
        </authorList>
    </citation>
    <scope>NUCLEOTIDE SEQUENCE</scope>
    <source>
        <strain evidence="9">CBS 10737</strain>
    </source>
</reference>
<dbReference type="RefSeq" id="XP_019009060.1">
    <property type="nucleotide sequence ID" value="XM_019157420.1"/>
</dbReference>
<evidence type="ECO:0000256" key="5">
    <source>
        <dbReference type="ARBA" id="ARBA00023002"/>
    </source>
</evidence>
<dbReference type="SUPFAM" id="SSF54373">
    <property type="entry name" value="FAD-linked reductases, C-terminal domain"/>
    <property type="match status" value="1"/>
</dbReference>
<keyword evidence="4 6" id="KW-0274">FAD</keyword>
<dbReference type="InterPro" id="IPR023209">
    <property type="entry name" value="DAO"/>
</dbReference>
<dbReference type="SUPFAM" id="SSF51971">
    <property type="entry name" value="Nucleotide-binding domain"/>
    <property type="match status" value="1"/>
</dbReference>
<dbReference type="PANTHER" id="PTHR11530">
    <property type="entry name" value="D-AMINO ACID OXIDASE"/>
    <property type="match status" value="1"/>
</dbReference>
<evidence type="ECO:0000313" key="9">
    <source>
        <dbReference type="EMBL" id="WWC73408.1"/>
    </source>
</evidence>
<dbReference type="OrthoDB" id="2015447at2759"/>
<dbReference type="EMBL" id="KI894014">
    <property type="protein sequence ID" value="OCF47841.1"/>
    <property type="molecule type" value="Genomic_DNA"/>
</dbReference>
<dbReference type="GO" id="GO:0005737">
    <property type="term" value="C:cytoplasm"/>
    <property type="evidence" value="ECO:0007669"/>
    <property type="project" value="TreeGrafter"/>
</dbReference>
<keyword evidence="3" id="KW-0285">Flavoprotein</keyword>
<dbReference type="PANTHER" id="PTHR11530:SF30">
    <property type="entry name" value="FAD DEPENDENT OXIDOREDUCTASE DOMAIN-CONTAINING PROTEIN"/>
    <property type="match status" value="1"/>
</dbReference>
<reference evidence="8" key="1">
    <citation type="submission" date="2013-07" db="EMBL/GenBank/DDBJ databases">
        <title>The Genome Sequence of Cryptococcus pinus CBS10737.</title>
        <authorList>
            <consortium name="The Broad Institute Genome Sequencing Platform"/>
            <person name="Cuomo C."/>
            <person name="Litvintseva A."/>
            <person name="Chen Y."/>
            <person name="Heitman J."/>
            <person name="Sun S."/>
            <person name="Springer D."/>
            <person name="Dromer F."/>
            <person name="Young S.K."/>
            <person name="Zeng Q."/>
            <person name="Gargeya S."/>
            <person name="Fitzgerald M."/>
            <person name="Abouelleil A."/>
            <person name="Alvarado L."/>
            <person name="Berlin A.M."/>
            <person name="Chapman S.B."/>
            <person name="Dewar J."/>
            <person name="Goldberg J."/>
            <person name="Griggs A."/>
            <person name="Gujja S."/>
            <person name="Hansen M."/>
            <person name="Howarth C."/>
            <person name="Imamovic A."/>
            <person name="Larimer J."/>
            <person name="McCowan C."/>
            <person name="Murphy C."/>
            <person name="Pearson M."/>
            <person name="Priest M."/>
            <person name="Roberts A."/>
            <person name="Saif S."/>
            <person name="Shea T."/>
            <person name="Sykes S."/>
            <person name="Wortman J."/>
            <person name="Nusbaum C."/>
            <person name="Birren B."/>
        </authorList>
    </citation>
    <scope>NUCLEOTIDE SEQUENCE [LARGE SCALE GENOMIC DNA]</scope>
    <source>
        <strain evidence="8">CBS 10737</strain>
    </source>
</reference>
<dbReference type="GeneID" id="30174070"/>
<evidence type="ECO:0000256" key="6">
    <source>
        <dbReference type="PIRSR" id="PIRSR000189-1"/>
    </source>
</evidence>
<evidence type="ECO:0000259" key="7">
    <source>
        <dbReference type="Pfam" id="PF01266"/>
    </source>
</evidence>
<name>A0A1B9HX59_9TREE</name>
<feature type="binding site" evidence="6">
    <location>
        <position position="236"/>
    </location>
    <ligand>
        <name>D-dopa</name>
        <dbReference type="ChEBI" id="CHEBI:149689"/>
    </ligand>
</feature>
<comment type="cofactor">
    <cofactor evidence="1 6">
        <name>FAD</name>
        <dbReference type="ChEBI" id="CHEBI:57692"/>
    </cofactor>
</comment>
<dbReference type="InterPro" id="IPR006076">
    <property type="entry name" value="FAD-dep_OxRdtase"/>
</dbReference>
<dbReference type="Proteomes" id="UP000094020">
    <property type="component" value="Chromosome 11"/>
</dbReference>
<keyword evidence="10" id="KW-1185">Reference proteome</keyword>
<dbReference type="AlphaFoldDB" id="A0A1B9HX59"/>
<dbReference type="PIRSF" id="PIRSF000189">
    <property type="entry name" value="D-aa_oxidase"/>
    <property type="match status" value="1"/>
</dbReference>
<feature type="binding site" evidence="6">
    <location>
        <position position="188"/>
    </location>
    <ligand>
        <name>FAD</name>
        <dbReference type="ChEBI" id="CHEBI:57692"/>
    </ligand>
</feature>
<evidence type="ECO:0000256" key="1">
    <source>
        <dbReference type="ARBA" id="ARBA00001974"/>
    </source>
</evidence>
<dbReference type="EMBL" id="CP144529">
    <property type="protein sequence ID" value="WWC73408.1"/>
    <property type="molecule type" value="Genomic_DNA"/>
</dbReference>
<dbReference type="GO" id="GO:0019478">
    <property type="term" value="P:D-amino acid catabolic process"/>
    <property type="evidence" value="ECO:0007669"/>
    <property type="project" value="TreeGrafter"/>
</dbReference>
<dbReference type="Gene3D" id="3.40.50.720">
    <property type="entry name" value="NAD(P)-binding Rossmann-like Domain"/>
    <property type="match status" value="1"/>
</dbReference>
<dbReference type="Pfam" id="PF01266">
    <property type="entry name" value="DAO"/>
    <property type="match status" value="1"/>
</dbReference>